<dbReference type="KEGG" id="sasa:106600845"/>
<dbReference type="InterPro" id="IPR018379">
    <property type="entry name" value="BEN_domain"/>
</dbReference>
<evidence type="ECO:0000256" key="2">
    <source>
        <dbReference type="ARBA" id="ARBA00022491"/>
    </source>
</evidence>
<dbReference type="RefSeq" id="XP_014048031.2">
    <property type="nucleotide sequence ID" value="XM_014192556.2"/>
</dbReference>
<proteinExistence type="predicted"/>
<evidence type="ECO:0000313" key="9">
    <source>
        <dbReference type="RefSeq" id="XP_014048031.2"/>
    </source>
</evidence>
<evidence type="ECO:0000256" key="3">
    <source>
        <dbReference type="ARBA" id="ARBA00023015"/>
    </source>
</evidence>
<evidence type="ECO:0000256" key="5">
    <source>
        <dbReference type="ARBA" id="ARBA00023242"/>
    </source>
</evidence>
<evidence type="ECO:0000256" key="1">
    <source>
        <dbReference type="ARBA" id="ARBA00004123"/>
    </source>
</evidence>
<dbReference type="GO" id="GO:0003677">
    <property type="term" value="F:DNA binding"/>
    <property type="evidence" value="ECO:0007669"/>
    <property type="project" value="InterPro"/>
</dbReference>
<keyword evidence="3" id="KW-0805">Transcription regulation</keyword>
<keyword evidence="8" id="KW-1185">Reference proteome</keyword>
<dbReference type="PANTHER" id="PTHR35346">
    <property type="entry name" value="BEN DOMAIN-CONTAINING PROTEIN 6"/>
    <property type="match status" value="1"/>
</dbReference>
<dbReference type="GO" id="GO:0045666">
    <property type="term" value="P:positive regulation of neuron differentiation"/>
    <property type="evidence" value="ECO:0007669"/>
    <property type="project" value="InterPro"/>
</dbReference>
<keyword evidence="4" id="KW-0804">Transcription</keyword>
<evidence type="ECO:0000259" key="7">
    <source>
        <dbReference type="PROSITE" id="PS51457"/>
    </source>
</evidence>
<keyword evidence="5" id="KW-0539">Nucleus</keyword>
<feature type="domain" description="BEN" evidence="7">
    <location>
        <begin position="213"/>
        <end position="311"/>
    </location>
</feature>
<accession>A0A1S3R7C3</accession>
<feature type="compositionally biased region" description="Basic residues" evidence="6">
    <location>
        <begin position="41"/>
        <end position="50"/>
    </location>
</feature>
<comment type="subcellular location">
    <subcellularLocation>
        <location evidence="1">Nucleus</location>
    </subcellularLocation>
</comment>
<feature type="region of interest" description="Disordered" evidence="6">
    <location>
        <begin position="193"/>
        <end position="213"/>
    </location>
</feature>
<dbReference type="GO" id="GO:0003714">
    <property type="term" value="F:transcription corepressor activity"/>
    <property type="evidence" value="ECO:0007669"/>
    <property type="project" value="InterPro"/>
</dbReference>
<dbReference type="Proteomes" id="UP001652741">
    <property type="component" value="Chromosome ssa03"/>
</dbReference>
<protein>
    <submittedName>
        <fullName evidence="9">Uncharacterized protein isoform X1</fullName>
    </submittedName>
</protein>
<evidence type="ECO:0000313" key="8">
    <source>
        <dbReference type="Proteomes" id="UP001652741"/>
    </source>
</evidence>
<dbReference type="GO" id="GO:0045746">
    <property type="term" value="P:negative regulation of Notch signaling pathway"/>
    <property type="evidence" value="ECO:0007669"/>
    <property type="project" value="InterPro"/>
</dbReference>
<dbReference type="AlphaFoldDB" id="A0A1S3R7C3"/>
<organism evidence="8 9">
    <name type="scientific">Salmo salar</name>
    <name type="common">Atlantic salmon</name>
    <dbReference type="NCBI Taxonomy" id="8030"/>
    <lineage>
        <taxon>Eukaryota</taxon>
        <taxon>Metazoa</taxon>
        <taxon>Chordata</taxon>
        <taxon>Craniata</taxon>
        <taxon>Vertebrata</taxon>
        <taxon>Euteleostomi</taxon>
        <taxon>Actinopterygii</taxon>
        <taxon>Neopterygii</taxon>
        <taxon>Teleostei</taxon>
        <taxon>Protacanthopterygii</taxon>
        <taxon>Salmoniformes</taxon>
        <taxon>Salmonidae</taxon>
        <taxon>Salmoninae</taxon>
        <taxon>Salmo</taxon>
    </lineage>
</organism>
<gene>
    <name evidence="9" type="primary">LOC106600845</name>
</gene>
<evidence type="ECO:0000256" key="4">
    <source>
        <dbReference type="ARBA" id="ARBA00023163"/>
    </source>
</evidence>
<reference evidence="9" key="1">
    <citation type="submission" date="2025-08" db="UniProtKB">
        <authorList>
            <consortium name="RefSeq"/>
        </authorList>
    </citation>
    <scope>IDENTIFICATION</scope>
</reference>
<keyword evidence="2" id="KW-0678">Repressor</keyword>
<dbReference type="InterPro" id="IPR037496">
    <property type="entry name" value="BEND6-like"/>
</dbReference>
<dbReference type="PANTHER" id="PTHR35346:SF1">
    <property type="entry name" value="BEN DOMAIN-CONTAINING PROTEIN 6"/>
    <property type="match status" value="1"/>
</dbReference>
<name>A0A1S3R7C3_SALSA</name>
<feature type="region of interest" description="Disordered" evidence="6">
    <location>
        <begin position="16"/>
        <end position="60"/>
    </location>
</feature>
<dbReference type="Gene3D" id="1.10.10.2590">
    <property type="entry name" value="BEN domain"/>
    <property type="match status" value="1"/>
</dbReference>
<dbReference type="PROSITE" id="PS51457">
    <property type="entry name" value="BEN"/>
    <property type="match status" value="1"/>
</dbReference>
<dbReference type="GeneID" id="106600845"/>
<sequence>MRRKTIAKRIFDLEYEEEEEEEPKYEDFDITTSHSQPPCHRAQKRRKHTHPVKENVEENPPCNTALQKLKTRQVLVSDNPSFERIEDGDFMAEGLGGLQSRSKADLVAMVLSMQREMDNLREQIRCLTACGKLARNLEALIERTEVWSSSTDRRTTSPSMPEILVRSGAMTTSALLASPGVLNGCWTAKLEPPHPHQNGYPPGSHEGGSQINGPPLYQEFITVELLDRCNTGTTAQKLTNDLLRGLYERDCLASHSISGIVNNKRGQPKPALPADEIQAILRAVQHYFPGKTDSEIKGYIRQKLQNEAKRLRKKPHLAVKVEPEAGSEGAECTFYI</sequence>
<dbReference type="SMART" id="SM01025">
    <property type="entry name" value="BEN"/>
    <property type="match status" value="1"/>
</dbReference>
<evidence type="ECO:0000256" key="6">
    <source>
        <dbReference type="SAM" id="MobiDB-lite"/>
    </source>
</evidence>
<dbReference type="GO" id="GO:0005634">
    <property type="term" value="C:nucleus"/>
    <property type="evidence" value="ECO:0007669"/>
    <property type="project" value="UniProtKB-SubCell"/>
</dbReference>
<dbReference type="Pfam" id="PF10523">
    <property type="entry name" value="BEN"/>
    <property type="match status" value="1"/>
</dbReference>